<gene>
    <name evidence="1" type="ORF">QYF61_019607</name>
</gene>
<dbReference type="Proteomes" id="UP001333110">
    <property type="component" value="Unassembled WGS sequence"/>
</dbReference>
<comment type="caution">
    <text evidence="1">The sequence shown here is derived from an EMBL/GenBank/DDBJ whole genome shotgun (WGS) entry which is preliminary data.</text>
</comment>
<dbReference type="AlphaFoldDB" id="A0AAN7P960"/>
<sequence length="129" mass="15512">MDILKRVQQRATKMMEGLEHLSYEERRRELGLFSLEKRRLREGLIDMYKYLKGRCKADGSRLFSLVPSDRTRYNGHKLKHRRFPLNMRKHFFTVRIHFPRQRAVNRNTDIVALSHTILLGNLQAQDKVY</sequence>
<organism evidence="1 2">
    <name type="scientific">Mycteria americana</name>
    <name type="common">Wood stork</name>
    <dbReference type="NCBI Taxonomy" id="33587"/>
    <lineage>
        <taxon>Eukaryota</taxon>
        <taxon>Metazoa</taxon>
        <taxon>Chordata</taxon>
        <taxon>Craniata</taxon>
        <taxon>Vertebrata</taxon>
        <taxon>Euteleostomi</taxon>
        <taxon>Archelosauria</taxon>
        <taxon>Archosauria</taxon>
        <taxon>Dinosauria</taxon>
        <taxon>Saurischia</taxon>
        <taxon>Theropoda</taxon>
        <taxon>Coelurosauria</taxon>
        <taxon>Aves</taxon>
        <taxon>Neognathae</taxon>
        <taxon>Neoaves</taxon>
        <taxon>Aequornithes</taxon>
        <taxon>Ciconiiformes</taxon>
        <taxon>Ciconiidae</taxon>
        <taxon>Mycteria</taxon>
    </lineage>
</organism>
<name>A0AAN7P960_MYCAM</name>
<reference evidence="1 2" key="1">
    <citation type="journal article" date="2023" name="J. Hered.">
        <title>Chromosome-level genome of the wood stork (Mycteria americana) provides insight into avian chromosome evolution.</title>
        <authorList>
            <person name="Flamio R. Jr."/>
            <person name="Ramstad K.M."/>
        </authorList>
    </citation>
    <scope>NUCLEOTIDE SEQUENCE [LARGE SCALE GENOMIC DNA]</scope>
    <source>
        <strain evidence="1">JAX WOST 10</strain>
    </source>
</reference>
<evidence type="ECO:0000313" key="2">
    <source>
        <dbReference type="Proteomes" id="UP001333110"/>
    </source>
</evidence>
<keyword evidence="2" id="KW-1185">Reference proteome</keyword>
<protein>
    <submittedName>
        <fullName evidence="1">Uncharacterized protein</fullName>
    </submittedName>
</protein>
<evidence type="ECO:0000313" key="1">
    <source>
        <dbReference type="EMBL" id="KAK4822698.1"/>
    </source>
</evidence>
<dbReference type="EMBL" id="JAUNZN010000004">
    <property type="protein sequence ID" value="KAK4822698.1"/>
    <property type="molecule type" value="Genomic_DNA"/>
</dbReference>
<accession>A0AAN7P960</accession>
<proteinExistence type="predicted"/>